<dbReference type="InterPro" id="IPR015424">
    <property type="entry name" value="PyrdxlP-dep_Trfase"/>
</dbReference>
<dbReference type="AlphaFoldDB" id="A0A2G3E4M0"/>
<evidence type="ECO:0000313" key="1">
    <source>
        <dbReference type="EMBL" id="PHU38209.1"/>
    </source>
</evidence>
<gene>
    <name evidence="1" type="ORF">CSX02_04150</name>
</gene>
<dbReference type="EMBL" id="PDYG01000014">
    <property type="protein sequence ID" value="PHU38209.1"/>
    <property type="molecule type" value="Genomic_DNA"/>
</dbReference>
<keyword evidence="2" id="KW-1185">Reference proteome</keyword>
<dbReference type="Proteomes" id="UP000224563">
    <property type="component" value="Unassembled WGS sequence"/>
</dbReference>
<proteinExistence type="predicted"/>
<dbReference type="InterPro" id="IPR015422">
    <property type="entry name" value="PyrdxlP-dep_Trfase_small"/>
</dbReference>
<dbReference type="SUPFAM" id="SSF53383">
    <property type="entry name" value="PLP-dependent transferases"/>
    <property type="match status" value="1"/>
</dbReference>
<dbReference type="Gene3D" id="3.90.1150.10">
    <property type="entry name" value="Aspartate Aminotransferase, domain 1"/>
    <property type="match status" value="1"/>
</dbReference>
<reference evidence="1 2" key="2">
    <citation type="submission" date="2017-10" db="EMBL/GenBank/DDBJ databases">
        <authorList>
            <person name="Banno H."/>
            <person name="Chua N.-H."/>
        </authorList>
    </citation>
    <scope>NUCLEOTIDE SEQUENCE [LARGE SCALE GENOMIC DNA]</scope>
    <source>
        <strain evidence="1 2">JK623</strain>
    </source>
</reference>
<evidence type="ECO:0000313" key="2">
    <source>
        <dbReference type="Proteomes" id="UP000224563"/>
    </source>
</evidence>
<dbReference type="RefSeq" id="WP_099385753.1">
    <property type="nucleotide sequence ID" value="NZ_JANSWH010000080.1"/>
</dbReference>
<evidence type="ECO:0008006" key="3">
    <source>
        <dbReference type="Google" id="ProtNLM"/>
    </source>
</evidence>
<protein>
    <recommendedName>
        <fullName evidence="3">Aminotransferase</fullName>
    </recommendedName>
</protein>
<reference evidence="1 2" key="1">
    <citation type="submission" date="2017-10" db="EMBL/GenBank/DDBJ databases">
        <title>Resolving the taxonomy of Roseburia spp., Eubacterium rectale and Agathobacter spp. through phylogenomic analysis.</title>
        <authorList>
            <person name="Sheridan P.O."/>
            <person name="Walker A.W."/>
            <person name="Duncan S.H."/>
            <person name="Scott K.P."/>
            <person name="Toole P.W.O."/>
            <person name="Luis P."/>
            <person name="Flint H.J."/>
        </authorList>
    </citation>
    <scope>NUCLEOTIDE SEQUENCE [LARGE SCALE GENOMIC DNA]</scope>
    <source>
        <strain evidence="1 2">JK623</strain>
    </source>
</reference>
<sequence length="331" mass="38599">MQETNKEYGGFLPLELNDTGEYFDNIPSEYISRYNSGTTALIAALKSISAKRLWAPYFYCPLVWQMLREKFTDEYDIVPYYLDENLIPMIDCILTEDDVVIVVNYYGLMDKRMHEWVEGKMNVIIDNAQAFFCEPVIKEGIYNIYSCRKFVGVSDGAYLIAKEQKQLQVEPGSSIDLFGPVYKSVECGTNAVYQESLKCGELLFSETTGMSKLTQAILKNANYQMIIEKRKKNFNLLHEAFHNVQKIPWNMSDGVGYCYPLLLNEDYRRKVIDKQIYVPTLWKELIVPEFEGRVEFRMSKNCLCLPIDQRYDENDMNHIVELVNKIMMEKM</sequence>
<comment type="caution">
    <text evidence="1">The sequence shown here is derived from an EMBL/GenBank/DDBJ whole genome shotgun (WGS) entry which is preliminary data.</text>
</comment>
<organism evidence="1 2">
    <name type="scientific">Agathobacter ruminis</name>
    <dbReference type="NCBI Taxonomy" id="1712665"/>
    <lineage>
        <taxon>Bacteria</taxon>
        <taxon>Bacillati</taxon>
        <taxon>Bacillota</taxon>
        <taxon>Clostridia</taxon>
        <taxon>Lachnospirales</taxon>
        <taxon>Lachnospiraceae</taxon>
        <taxon>Agathobacter</taxon>
    </lineage>
</organism>
<name>A0A2G3E4M0_9FIRM</name>
<accession>A0A2G3E4M0</accession>